<organism evidence="5 6">
    <name type="scientific">Pontivivens ytuae</name>
    <dbReference type="NCBI Taxonomy" id="2789856"/>
    <lineage>
        <taxon>Bacteria</taxon>
        <taxon>Pseudomonadati</taxon>
        <taxon>Pseudomonadota</taxon>
        <taxon>Alphaproteobacteria</taxon>
        <taxon>Rhodobacterales</taxon>
        <taxon>Paracoccaceae</taxon>
        <taxon>Pontivivens</taxon>
    </lineage>
</organism>
<sequence>MRQTTVFTCACGQSAFELSGSPMLAAECWCESCRAAARTLEALPDAPPMAEQGGGTRFVLYRKDRVTPLRGTDQLREYRLGTEAKTRRVVATCCNSAMFLEFQGGHWLSLYSQRLPMWQRPVPNLRTMMSDAPTGTPPDDAIPSYDRQSAGFMFRLLGAWIAMGFRAPKLDYVKGALDARA</sequence>
<protein>
    <recommendedName>
        <fullName evidence="4">CENP-V/GFA domain-containing protein</fullName>
    </recommendedName>
</protein>
<evidence type="ECO:0000313" key="6">
    <source>
        <dbReference type="Proteomes" id="UP000594800"/>
    </source>
</evidence>
<evidence type="ECO:0000313" key="5">
    <source>
        <dbReference type="EMBL" id="QPH53233.1"/>
    </source>
</evidence>
<feature type="domain" description="CENP-V/GFA" evidence="4">
    <location>
        <begin position="8"/>
        <end position="37"/>
    </location>
</feature>
<dbReference type="InterPro" id="IPR006913">
    <property type="entry name" value="CENP-V/GFA"/>
</dbReference>
<proteinExistence type="inferred from homology"/>
<dbReference type="Pfam" id="PF04828">
    <property type="entry name" value="GFA"/>
    <property type="match status" value="1"/>
</dbReference>
<gene>
    <name evidence="5" type="ORF">I0K15_15770</name>
</gene>
<dbReference type="Proteomes" id="UP000594800">
    <property type="component" value="Chromosome"/>
</dbReference>
<keyword evidence="6" id="KW-1185">Reference proteome</keyword>
<dbReference type="RefSeq" id="WP_196102444.1">
    <property type="nucleotide sequence ID" value="NZ_CP064942.1"/>
</dbReference>
<dbReference type="InterPro" id="IPR011057">
    <property type="entry name" value="Mss4-like_sf"/>
</dbReference>
<dbReference type="EMBL" id="CP064942">
    <property type="protein sequence ID" value="QPH53233.1"/>
    <property type="molecule type" value="Genomic_DNA"/>
</dbReference>
<dbReference type="KEGG" id="poz:I0K15_15770"/>
<dbReference type="SUPFAM" id="SSF51316">
    <property type="entry name" value="Mss4-like"/>
    <property type="match status" value="1"/>
</dbReference>
<dbReference type="Gene3D" id="3.90.1590.10">
    <property type="entry name" value="glutathione-dependent formaldehyde- activating enzyme (gfa)"/>
    <property type="match status" value="1"/>
</dbReference>
<name>A0A7S9LQ93_9RHOB</name>
<reference evidence="5 6" key="1">
    <citation type="submission" date="2020-11" db="EMBL/GenBank/DDBJ databases">
        <title>Description of Pontivivens ytuae sp. nov. isolated from deep sea sediment of Mariana Trench.</title>
        <authorList>
            <person name="Wang Z."/>
            <person name="Sun Q.-L."/>
            <person name="Xu X.-D."/>
            <person name="Tang Y.-Z."/>
            <person name="Zhang J."/>
        </authorList>
    </citation>
    <scope>NUCLEOTIDE SEQUENCE [LARGE SCALE GENOMIC DNA]</scope>
    <source>
        <strain evidence="5 6">MT2928</strain>
    </source>
</reference>
<evidence type="ECO:0000256" key="2">
    <source>
        <dbReference type="ARBA" id="ARBA00022723"/>
    </source>
</evidence>
<accession>A0A7S9LQ93</accession>
<keyword evidence="2" id="KW-0479">Metal-binding</keyword>
<dbReference type="AlphaFoldDB" id="A0A7S9LQ93"/>
<evidence type="ECO:0000256" key="1">
    <source>
        <dbReference type="ARBA" id="ARBA00005495"/>
    </source>
</evidence>
<evidence type="ECO:0000256" key="3">
    <source>
        <dbReference type="ARBA" id="ARBA00022833"/>
    </source>
</evidence>
<keyword evidence="3" id="KW-0862">Zinc</keyword>
<evidence type="ECO:0000259" key="4">
    <source>
        <dbReference type="Pfam" id="PF04828"/>
    </source>
</evidence>
<comment type="similarity">
    <text evidence="1">Belongs to the Gfa family.</text>
</comment>